<dbReference type="InterPro" id="IPR006214">
    <property type="entry name" value="Bax_inhibitor_1-related"/>
</dbReference>
<dbReference type="Proteomes" id="UP001152795">
    <property type="component" value="Unassembled WGS sequence"/>
</dbReference>
<comment type="caution">
    <text evidence="6">The sequence shown here is derived from an EMBL/GenBank/DDBJ whole genome shotgun (WGS) entry which is preliminary data.</text>
</comment>
<comment type="similarity">
    <text evidence="5">Belongs to the BI1 family.</text>
</comment>
<evidence type="ECO:0000256" key="4">
    <source>
        <dbReference type="ARBA" id="ARBA00023136"/>
    </source>
</evidence>
<evidence type="ECO:0000256" key="5">
    <source>
        <dbReference type="RuleBase" id="RU004379"/>
    </source>
</evidence>
<dbReference type="Pfam" id="PF01027">
    <property type="entry name" value="Bax1-I"/>
    <property type="match status" value="1"/>
</dbReference>
<sequence>ESVSWPLYTSLCQKKRNCPLIDSFFLLLGFIRKVFAILSIQLLVTVGIICLFLFVPSFEKAGKNGLVYGLAYAIFFVLYFVLVCCDSVRRSHPTNLILLSIFTLALSYLVGVISSFHETNIVLIMMGITAIVTICVSLFACQTKFDMTKYGGVLFVFALVVFFVLIFSPVFLLVATVSRIAIGGVLALLFTAFMVYDVQLIMGGRKYELSEEEYVFGALILYVDIINILLLLLYLFGGSNN</sequence>
<dbReference type="PANTHER" id="PTHR23291:SF127">
    <property type="entry name" value="PROTEIN LIFEGUARD 1-LIKE"/>
    <property type="match status" value="1"/>
</dbReference>
<feature type="transmembrane region" description="Helical" evidence="5">
    <location>
        <begin position="66"/>
        <end position="84"/>
    </location>
</feature>
<reference evidence="6" key="1">
    <citation type="submission" date="2020-04" db="EMBL/GenBank/DDBJ databases">
        <authorList>
            <person name="Alioto T."/>
            <person name="Alioto T."/>
            <person name="Gomez Garrido J."/>
        </authorList>
    </citation>
    <scope>NUCLEOTIDE SEQUENCE</scope>
    <source>
        <strain evidence="6">A484AB</strain>
    </source>
</reference>
<evidence type="ECO:0000256" key="3">
    <source>
        <dbReference type="ARBA" id="ARBA00022989"/>
    </source>
</evidence>
<dbReference type="EMBL" id="CACRXK020010508">
    <property type="protein sequence ID" value="CAB4019525.1"/>
    <property type="molecule type" value="Genomic_DNA"/>
</dbReference>
<protein>
    <submittedName>
        <fullName evidence="6">Lifeguard 2-like</fullName>
    </submittedName>
</protein>
<feature type="transmembrane region" description="Helical" evidence="5">
    <location>
        <begin position="122"/>
        <end position="141"/>
    </location>
</feature>
<organism evidence="6 7">
    <name type="scientific">Paramuricea clavata</name>
    <name type="common">Red gorgonian</name>
    <name type="synonym">Violescent sea-whip</name>
    <dbReference type="NCBI Taxonomy" id="317549"/>
    <lineage>
        <taxon>Eukaryota</taxon>
        <taxon>Metazoa</taxon>
        <taxon>Cnidaria</taxon>
        <taxon>Anthozoa</taxon>
        <taxon>Octocorallia</taxon>
        <taxon>Malacalcyonacea</taxon>
        <taxon>Plexauridae</taxon>
        <taxon>Paramuricea</taxon>
    </lineage>
</organism>
<accession>A0A7D9EXI7</accession>
<dbReference type="GO" id="GO:0005783">
    <property type="term" value="C:endoplasmic reticulum"/>
    <property type="evidence" value="ECO:0007669"/>
    <property type="project" value="TreeGrafter"/>
</dbReference>
<gene>
    <name evidence="6" type="ORF">PACLA_8A023394</name>
</gene>
<feature type="transmembrane region" description="Helical" evidence="5">
    <location>
        <begin position="214"/>
        <end position="236"/>
    </location>
</feature>
<proteinExistence type="inferred from homology"/>
<comment type="subcellular location">
    <subcellularLocation>
        <location evidence="1">Membrane</location>
        <topology evidence="1">Multi-pass membrane protein</topology>
    </subcellularLocation>
</comment>
<feature type="transmembrane region" description="Helical" evidence="5">
    <location>
        <begin position="34"/>
        <end position="54"/>
    </location>
</feature>
<keyword evidence="2 5" id="KW-0812">Transmembrane</keyword>
<dbReference type="GO" id="GO:0005794">
    <property type="term" value="C:Golgi apparatus"/>
    <property type="evidence" value="ECO:0007669"/>
    <property type="project" value="TreeGrafter"/>
</dbReference>
<keyword evidence="3 5" id="KW-1133">Transmembrane helix</keyword>
<keyword evidence="4 5" id="KW-0472">Membrane</keyword>
<evidence type="ECO:0000256" key="1">
    <source>
        <dbReference type="ARBA" id="ARBA00004141"/>
    </source>
</evidence>
<dbReference type="GO" id="GO:0016020">
    <property type="term" value="C:membrane"/>
    <property type="evidence" value="ECO:0007669"/>
    <property type="project" value="UniProtKB-SubCell"/>
</dbReference>
<evidence type="ECO:0000313" key="6">
    <source>
        <dbReference type="EMBL" id="CAB4019525.1"/>
    </source>
</evidence>
<feature type="non-terminal residue" evidence="6">
    <location>
        <position position="241"/>
    </location>
</feature>
<dbReference type="GO" id="GO:2001234">
    <property type="term" value="P:negative regulation of apoptotic signaling pathway"/>
    <property type="evidence" value="ECO:0007669"/>
    <property type="project" value="TreeGrafter"/>
</dbReference>
<evidence type="ECO:0000313" key="7">
    <source>
        <dbReference type="Proteomes" id="UP001152795"/>
    </source>
</evidence>
<keyword evidence="7" id="KW-1185">Reference proteome</keyword>
<name>A0A7D9EXI7_PARCT</name>
<dbReference type="AlphaFoldDB" id="A0A7D9EXI7"/>
<feature type="transmembrane region" description="Helical" evidence="5">
    <location>
        <begin position="96"/>
        <end position="116"/>
    </location>
</feature>
<evidence type="ECO:0000256" key="2">
    <source>
        <dbReference type="ARBA" id="ARBA00022692"/>
    </source>
</evidence>
<dbReference type="PANTHER" id="PTHR23291">
    <property type="entry name" value="BAX INHIBITOR-RELATED"/>
    <property type="match status" value="1"/>
</dbReference>
<feature type="transmembrane region" description="Helical" evidence="5">
    <location>
        <begin position="180"/>
        <end position="202"/>
    </location>
</feature>
<dbReference type="OrthoDB" id="7933078at2759"/>
<feature type="transmembrane region" description="Helical" evidence="5">
    <location>
        <begin position="153"/>
        <end position="174"/>
    </location>
</feature>